<evidence type="ECO:0000313" key="3">
    <source>
        <dbReference type="EMBL" id="VDP11822.1"/>
    </source>
</evidence>
<evidence type="ECO:0000256" key="2">
    <source>
        <dbReference type="SAM" id="Phobius"/>
    </source>
</evidence>
<feature type="compositionally biased region" description="Polar residues" evidence="1">
    <location>
        <begin position="38"/>
        <end position="54"/>
    </location>
</feature>
<dbReference type="Proteomes" id="UP000270296">
    <property type="component" value="Unassembled WGS sequence"/>
</dbReference>
<reference evidence="3 4" key="2">
    <citation type="submission" date="2018-11" db="EMBL/GenBank/DDBJ databases">
        <authorList>
            <consortium name="Pathogen Informatics"/>
        </authorList>
    </citation>
    <scope>NUCLEOTIDE SEQUENCE [LARGE SCALE GENOMIC DNA]</scope>
</reference>
<dbReference type="EMBL" id="UZAM01010306">
    <property type="protein sequence ID" value="VDP11822.1"/>
    <property type="molecule type" value="Genomic_DNA"/>
</dbReference>
<protein>
    <submittedName>
        <fullName evidence="3 5">Uncharacterized protein</fullName>
    </submittedName>
</protein>
<gene>
    <name evidence="3" type="ORF">SBAD_LOCUS7085</name>
</gene>
<evidence type="ECO:0000313" key="5">
    <source>
        <dbReference type="WBParaSite" id="SBAD_0000735101-mRNA-1"/>
    </source>
</evidence>
<sequence>MITQNDRGYQNQVLNQGDGKGQKGKGKKTRAEAKSSHHSTMPQNWSHSKLSLSQKEQDGAYHGRRQWPLHRTVISVVAVASSANNGCGDSAIVALHNGALVLASFDFWLTTGTWAALERSSAQLGASVRSATSASEQFVHSGSKTQFAVAPCPVVAAAQGPVMEKPTRLKLVYHSIIVAVLVIILTLVVLTYVHCERHQRNVPDGEYSTVPSEATAQPLACPPVSDEITCHG</sequence>
<evidence type="ECO:0000256" key="1">
    <source>
        <dbReference type="SAM" id="MobiDB-lite"/>
    </source>
</evidence>
<organism evidence="5">
    <name type="scientific">Soboliphyme baturini</name>
    <dbReference type="NCBI Taxonomy" id="241478"/>
    <lineage>
        <taxon>Eukaryota</taxon>
        <taxon>Metazoa</taxon>
        <taxon>Ecdysozoa</taxon>
        <taxon>Nematoda</taxon>
        <taxon>Enoplea</taxon>
        <taxon>Dorylaimia</taxon>
        <taxon>Dioctophymatida</taxon>
        <taxon>Dioctophymatoidea</taxon>
        <taxon>Soboliphymatidae</taxon>
        <taxon>Soboliphyme</taxon>
    </lineage>
</organism>
<keyword evidence="4" id="KW-1185">Reference proteome</keyword>
<name>A0A183ITY8_9BILA</name>
<keyword evidence="2" id="KW-0812">Transmembrane</keyword>
<keyword evidence="2" id="KW-0472">Membrane</keyword>
<reference evidence="5" key="1">
    <citation type="submission" date="2016-06" db="UniProtKB">
        <authorList>
            <consortium name="WormBaseParasite"/>
        </authorList>
    </citation>
    <scope>IDENTIFICATION</scope>
</reference>
<dbReference type="WBParaSite" id="SBAD_0000735101-mRNA-1">
    <property type="protein sequence ID" value="SBAD_0000735101-mRNA-1"/>
    <property type="gene ID" value="SBAD_0000735101"/>
</dbReference>
<evidence type="ECO:0000313" key="4">
    <source>
        <dbReference type="Proteomes" id="UP000270296"/>
    </source>
</evidence>
<feature type="region of interest" description="Disordered" evidence="1">
    <location>
        <begin position="1"/>
        <end position="62"/>
    </location>
</feature>
<accession>A0A183ITY8</accession>
<feature type="transmembrane region" description="Helical" evidence="2">
    <location>
        <begin position="171"/>
        <end position="193"/>
    </location>
</feature>
<feature type="compositionally biased region" description="Polar residues" evidence="1">
    <location>
        <begin position="1"/>
        <end position="15"/>
    </location>
</feature>
<keyword evidence="2" id="KW-1133">Transmembrane helix</keyword>
<dbReference type="AlphaFoldDB" id="A0A183ITY8"/>
<proteinExistence type="predicted"/>